<protein>
    <submittedName>
        <fullName evidence="2">Uncharacterized protein</fullName>
    </submittedName>
</protein>
<accession>A0A0M0L6H3</accession>
<evidence type="ECO:0000256" key="1">
    <source>
        <dbReference type="SAM" id="MobiDB-lite"/>
    </source>
</evidence>
<comment type="caution">
    <text evidence="2">The sequence shown here is derived from an EMBL/GenBank/DDBJ whole genome shotgun (WGS) entry which is preliminary data.</text>
</comment>
<dbReference type="STRING" id="284581.AMD01_10785"/>
<feature type="compositionally biased region" description="Basic and acidic residues" evidence="1">
    <location>
        <begin position="71"/>
        <end position="93"/>
    </location>
</feature>
<gene>
    <name evidence="2" type="ORF">AMD01_10785</name>
</gene>
<dbReference type="AlphaFoldDB" id="A0A0M0L6H3"/>
<reference evidence="3" key="1">
    <citation type="submission" date="2015-08" db="EMBL/GenBank/DDBJ databases">
        <title>Fjat-14210 dsm16467.</title>
        <authorList>
            <person name="Liu B."/>
            <person name="Wang J."/>
            <person name="Zhu Y."/>
            <person name="Liu G."/>
            <person name="Chen Q."/>
            <person name="Chen Z."/>
            <person name="Lan J."/>
            <person name="Che J."/>
            <person name="Ge C."/>
            <person name="Shi H."/>
            <person name="Pan Z."/>
            <person name="Liu X."/>
        </authorList>
    </citation>
    <scope>NUCLEOTIDE SEQUENCE [LARGE SCALE GENOMIC DNA]</scope>
    <source>
        <strain evidence="3">DSM 16467</strain>
    </source>
</reference>
<name>A0A0M0L6H3_9BACI</name>
<feature type="region of interest" description="Disordered" evidence="1">
    <location>
        <begin position="70"/>
        <end position="105"/>
    </location>
</feature>
<sequence>MQHSLDQKLENLESLLKQLEKRPVEYHFHIQNVDIHQPVLKELSFHLDEIDIEEVSGALNVGNNFGVSVNKKKEEKQENTDEALRQVQPHEKGFNVSFNPKKKEE</sequence>
<dbReference type="Proteomes" id="UP000037558">
    <property type="component" value="Unassembled WGS sequence"/>
</dbReference>
<keyword evidence="3" id="KW-1185">Reference proteome</keyword>
<organism evidence="2 3">
    <name type="scientific">Priestia koreensis</name>
    <dbReference type="NCBI Taxonomy" id="284581"/>
    <lineage>
        <taxon>Bacteria</taxon>
        <taxon>Bacillati</taxon>
        <taxon>Bacillota</taxon>
        <taxon>Bacilli</taxon>
        <taxon>Bacillales</taxon>
        <taxon>Bacillaceae</taxon>
        <taxon>Priestia</taxon>
    </lineage>
</organism>
<proteinExistence type="predicted"/>
<dbReference type="PATRIC" id="fig|284581.3.peg.2257"/>
<evidence type="ECO:0000313" key="2">
    <source>
        <dbReference type="EMBL" id="KOO46676.1"/>
    </source>
</evidence>
<dbReference type="EMBL" id="LILC01000013">
    <property type="protein sequence ID" value="KOO46676.1"/>
    <property type="molecule type" value="Genomic_DNA"/>
</dbReference>
<evidence type="ECO:0000313" key="3">
    <source>
        <dbReference type="Proteomes" id="UP000037558"/>
    </source>
</evidence>